<evidence type="ECO:0000256" key="1">
    <source>
        <dbReference type="SAM" id="MobiDB-lite"/>
    </source>
</evidence>
<reference evidence="2" key="1">
    <citation type="submission" date="2021-01" db="EMBL/GenBank/DDBJ databases">
        <authorList>
            <person name="Corre E."/>
            <person name="Pelletier E."/>
            <person name="Niang G."/>
            <person name="Scheremetjew M."/>
            <person name="Finn R."/>
            <person name="Kale V."/>
            <person name="Holt S."/>
            <person name="Cochrane G."/>
            <person name="Meng A."/>
            <person name="Brown T."/>
            <person name="Cohen L."/>
        </authorList>
    </citation>
    <scope>NUCLEOTIDE SEQUENCE</scope>
    <source>
        <strain evidence="2">CCAP 1951/1</strain>
    </source>
</reference>
<accession>A0A7S1L8D9</accession>
<evidence type="ECO:0000313" key="2">
    <source>
        <dbReference type="EMBL" id="CAD9097255.1"/>
    </source>
</evidence>
<feature type="region of interest" description="Disordered" evidence="1">
    <location>
        <begin position="147"/>
        <end position="173"/>
    </location>
</feature>
<gene>
    <name evidence="2" type="ORF">NDES1114_LOCUS5196</name>
</gene>
<feature type="region of interest" description="Disordered" evidence="1">
    <location>
        <begin position="62"/>
        <end position="104"/>
    </location>
</feature>
<proteinExistence type="predicted"/>
<name>A0A7S1L8D9_NEODS</name>
<feature type="compositionally biased region" description="Low complexity" evidence="1">
    <location>
        <begin position="76"/>
        <end position="88"/>
    </location>
</feature>
<organism evidence="2">
    <name type="scientific">Neobodo designis</name>
    <name type="common">Flagellated protozoan</name>
    <name type="synonym">Bodo designis</name>
    <dbReference type="NCBI Taxonomy" id="312471"/>
    <lineage>
        <taxon>Eukaryota</taxon>
        <taxon>Discoba</taxon>
        <taxon>Euglenozoa</taxon>
        <taxon>Kinetoplastea</taxon>
        <taxon>Metakinetoplastina</taxon>
        <taxon>Neobodonida</taxon>
        <taxon>Neobodo</taxon>
    </lineage>
</organism>
<dbReference type="EMBL" id="HBGF01007660">
    <property type="protein sequence ID" value="CAD9097255.1"/>
    <property type="molecule type" value="Transcribed_RNA"/>
</dbReference>
<protein>
    <submittedName>
        <fullName evidence="2">Uncharacterized protein</fullName>
    </submittedName>
</protein>
<sequence>MERCAAHSMELHRVKQQADAEAAVAKAAVRSRAHEMNRFHNVTGNVLPAPRVTLHTALHRDLVDRGSSPPQPQEDSGAAPPVSAAASTSPPPYHAPGAATKQVPAALSLQATHDLGQPRRVSDRVRMLDARHQLARQRLLAECAELQREHPHVKRPPPPRVVPVLREDGDDGR</sequence>
<dbReference type="AlphaFoldDB" id="A0A7S1L8D9"/>